<proteinExistence type="predicted"/>
<evidence type="ECO:0000313" key="4">
    <source>
        <dbReference type="EMBL" id="PRC95009.1"/>
    </source>
</evidence>
<name>A0A2S9H4V3_9BURK</name>
<accession>A0A2S9H4V3</accession>
<dbReference type="AlphaFoldDB" id="A0A2S9H4V3"/>
<dbReference type="Pfam" id="PF13508">
    <property type="entry name" value="Acetyltransf_7"/>
    <property type="match status" value="1"/>
</dbReference>
<dbReference type="PROSITE" id="PS51186">
    <property type="entry name" value="GNAT"/>
    <property type="match status" value="1"/>
</dbReference>
<dbReference type="SUPFAM" id="SSF55729">
    <property type="entry name" value="Acyl-CoA N-acyltransferases (Nat)"/>
    <property type="match status" value="1"/>
</dbReference>
<organism evidence="4 5">
    <name type="scientific">Solimicrobium silvestre</name>
    <dbReference type="NCBI Taxonomy" id="2099400"/>
    <lineage>
        <taxon>Bacteria</taxon>
        <taxon>Pseudomonadati</taxon>
        <taxon>Pseudomonadota</taxon>
        <taxon>Betaproteobacteria</taxon>
        <taxon>Burkholderiales</taxon>
        <taxon>Oxalobacteraceae</taxon>
        <taxon>Solimicrobium</taxon>
    </lineage>
</organism>
<keyword evidence="2" id="KW-0012">Acyltransferase</keyword>
<dbReference type="InterPro" id="IPR016181">
    <property type="entry name" value="Acyl_CoA_acyltransferase"/>
</dbReference>
<gene>
    <name evidence="4" type="ORF">S2091_0204</name>
</gene>
<dbReference type="Gene3D" id="3.40.630.30">
    <property type="match status" value="1"/>
</dbReference>
<dbReference type="PANTHER" id="PTHR43877:SF2">
    <property type="entry name" value="AMINOALKYLPHOSPHONATE N-ACETYLTRANSFERASE-RELATED"/>
    <property type="match status" value="1"/>
</dbReference>
<dbReference type="Proteomes" id="UP000237839">
    <property type="component" value="Unassembled WGS sequence"/>
</dbReference>
<keyword evidence="5" id="KW-1185">Reference proteome</keyword>
<protein>
    <submittedName>
        <fullName evidence="4">Acetyltransferase (GNAT) domain</fullName>
    </submittedName>
</protein>
<dbReference type="OrthoDB" id="5525374at2"/>
<dbReference type="InterPro" id="IPR000182">
    <property type="entry name" value="GNAT_dom"/>
</dbReference>
<dbReference type="EMBL" id="PUGF01000001">
    <property type="protein sequence ID" value="PRC95009.1"/>
    <property type="molecule type" value="Genomic_DNA"/>
</dbReference>
<evidence type="ECO:0000259" key="3">
    <source>
        <dbReference type="PROSITE" id="PS51186"/>
    </source>
</evidence>
<sequence>MQITHPNTALRPINDTDMAFLKQVYGSTREEELRQTNWNDAQKTSFIDMQFQAQHSAYSAYPNAEFFLILHDTQQVGRVYLQHRPDAILIIDLALLTQFRGRGIGSGILQSIFTEAQQLGKSVLIHVEKFNPALLLYQRLGFKLIADKGVYLLLEWQSPELVSTIQ</sequence>
<reference evidence="4 5" key="1">
    <citation type="submission" date="2018-02" db="EMBL/GenBank/DDBJ databases">
        <title>Solimicrobium silvestre gen. nov., sp. nov., isolated from alpine forest soil.</title>
        <authorList>
            <person name="Margesin R."/>
            <person name="Albuquerque L."/>
            <person name="Zhang D.-C."/>
            <person name="Froufe H.J.C."/>
            <person name="Severino R."/>
            <person name="Roxo I."/>
            <person name="Egas C."/>
            <person name="Da Costa M.S."/>
        </authorList>
    </citation>
    <scope>NUCLEOTIDE SEQUENCE [LARGE SCALE GENOMIC DNA]</scope>
    <source>
        <strain evidence="4 5">S20-91</strain>
    </source>
</reference>
<dbReference type="GO" id="GO:0016747">
    <property type="term" value="F:acyltransferase activity, transferring groups other than amino-acyl groups"/>
    <property type="evidence" value="ECO:0007669"/>
    <property type="project" value="InterPro"/>
</dbReference>
<dbReference type="CDD" id="cd04301">
    <property type="entry name" value="NAT_SF"/>
    <property type="match status" value="1"/>
</dbReference>
<dbReference type="RefSeq" id="WP_105529917.1">
    <property type="nucleotide sequence ID" value="NZ_PUGF01000001.1"/>
</dbReference>
<keyword evidence="1 4" id="KW-0808">Transferase</keyword>
<evidence type="ECO:0000256" key="1">
    <source>
        <dbReference type="ARBA" id="ARBA00022679"/>
    </source>
</evidence>
<feature type="domain" description="N-acetyltransferase" evidence="3">
    <location>
        <begin position="8"/>
        <end position="160"/>
    </location>
</feature>
<dbReference type="InterPro" id="IPR050832">
    <property type="entry name" value="Bact_Acetyltransf"/>
</dbReference>
<evidence type="ECO:0000256" key="2">
    <source>
        <dbReference type="ARBA" id="ARBA00023315"/>
    </source>
</evidence>
<dbReference type="PANTHER" id="PTHR43877">
    <property type="entry name" value="AMINOALKYLPHOSPHONATE N-ACETYLTRANSFERASE-RELATED-RELATED"/>
    <property type="match status" value="1"/>
</dbReference>
<comment type="caution">
    <text evidence="4">The sequence shown here is derived from an EMBL/GenBank/DDBJ whole genome shotgun (WGS) entry which is preliminary data.</text>
</comment>
<evidence type="ECO:0000313" key="5">
    <source>
        <dbReference type="Proteomes" id="UP000237839"/>
    </source>
</evidence>